<feature type="transmembrane region" description="Helical" evidence="10">
    <location>
        <begin position="565"/>
        <end position="583"/>
    </location>
</feature>
<dbReference type="InterPro" id="IPR045221">
    <property type="entry name" value="Sphingomyelin_synth-like"/>
</dbReference>
<dbReference type="Proteomes" id="UP001516023">
    <property type="component" value="Unassembled WGS sequence"/>
</dbReference>
<comment type="similarity">
    <text evidence="2">Belongs to the sphingomyelin synthase family.</text>
</comment>
<feature type="compositionally biased region" description="Polar residues" evidence="9">
    <location>
        <begin position="12"/>
        <end position="34"/>
    </location>
</feature>
<dbReference type="PANTHER" id="PTHR21290">
    <property type="entry name" value="SPHINGOMYELIN SYNTHETASE"/>
    <property type="match status" value="1"/>
</dbReference>
<evidence type="ECO:0000256" key="3">
    <source>
        <dbReference type="ARBA" id="ARBA00022679"/>
    </source>
</evidence>
<evidence type="ECO:0000256" key="4">
    <source>
        <dbReference type="ARBA" id="ARBA00022692"/>
    </source>
</evidence>
<proteinExistence type="inferred from homology"/>
<dbReference type="GO" id="GO:0016020">
    <property type="term" value="C:membrane"/>
    <property type="evidence" value="ECO:0007669"/>
    <property type="project" value="UniProtKB-SubCell"/>
</dbReference>
<organism evidence="12 13">
    <name type="scientific">Cyclotella cryptica</name>
    <dbReference type="NCBI Taxonomy" id="29204"/>
    <lineage>
        <taxon>Eukaryota</taxon>
        <taxon>Sar</taxon>
        <taxon>Stramenopiles</taxon>
        <taxon>Ochrophyta</taxon>
        <taxon>Bacillariophyta</taxon>
        <taxon>Coscinodiscophyceae</taxon>
        <taxon>Thalassiosirophycidae</taxon>
        <taxon>Stephanodiscales</taxon>
        <taxon>Stephanodiscaceae</taxon>
        <taxon>Cyclotella</taxon>
    </lineage>
</organism>
<keyword evidence="3" id="KW-0808">Transferase</keyword>
<dbReference type="GO" id="GO:0006665">
    <property type="term" value="P:sphingolipid metabolic process"/>
    <property type="evidence" value="ECO:0007669"/>
    <property type="project" value="UniProtKB-KW"/>
</dbReference>
<name>A0ABD3PTH0_9STRA</name>
<keyword evidence="7" id="KW-0443">Lipid metabolism</keyword>
<evidence type="ECO:0000256" key="7">
    <source>
        <dbReference type="ARBA" id="ARBA00023098"/>
    </source>
</evidence>
<evidence type="ECO:0000313" key="13">
    <source>
        <dbReference type="Proteomes" id="UP001516023"/>
    </source>
</evidence>
<accession>A0ABD3PTH0</accession>
<dbReference type="PANTHER" id="PTHR21290:SF25">
    <property type="entry name" value="SPHINGOMYELIN SYNTHASE-RELATED PROTEIN 1"/>
    <property type="match status" value="1"/>
</dbReference>
<evidence type="ECO:0000313" key="12">
    <source>
        <dbReference type="EMBL" id="KAL3791036.1"/>
    </source>
</evidence>
<dbReference type="EMBL" id="JABMIG020000119">
    <property type="protein sequence ID" value="KAL3791036.1"/>
    <property type="molecule type" value="Genomic_DNA"/>
</dbReference>
<dbReference type="Pfam" id="PF14360">
    <property type="entry name" value="PAP2_C"/>
    <property type="match status" value="1"/>
</dbReference>
<evidence type="ECO:0000256" key="8">
    <source>
        <dbReference type="ARBA" id="ARBA00023136"/>
    </source>
</evidence>
<evidence type="ECO:0000256" key="10">
    <source>
        <dbReference type="SAM" id="Phobius"/>
    </source>
</evidence>
<dbReference type="AlphaFoldDB" id="A0ABD3PTH0"/>
<comment type="subcellular location">
    <subcellularLocation>
        <location evidence="1">Membrane</location>
        <topology evidence="1">Multi-pass membrane protein</topology>
    </subcellularLocation>
</comment>
<protein>
    <recommendedName>
        <fullName evidence="11">Sphingomyelin synthase-like domain-containing protein</fullName>
    </recommendedName>
</protein>
<dbReference type="GO" id="GO:0016740">
    <property type="term" value="F:transferase activity"/>
    <property type="evidence" value="ECO:0007669"/>
    <property type="project" value="UniProtKB-KW"/>
</dbReference>
<keyword evidence="6 10" id="KW-1133">Transmembrane helix</keyword>
<gene>
    <name evidence="12" type="ORF">HJC23_003025</name>
</gene>
<keyword evidence="8 10" id="KW-0472">Membrane</keyword>
<dbReference type="InterPro" id="IPR025749">
    <property type="entry name" value="Sphingomyelin_synth-like_dom"/>
</dbReference>
<feature type="region of interest" description="Disordered" evidence="9">
    <location>
        <begin position="209"/>
        <end position="233"/>
    </location>
</feature>
<evidence type="ECO:0000256" key="6">
    <source>
        <dbReference type="ARBA" id="ARBA00022989"/>
    </source>
</evidence>
<sequence>MVTRPRKKGIPVSSSSPHGSNISKPSVNHPSSSMPGHPHASLPHNEHDTNNGKLKPHSPPTSLHRLFSLATSTSFTLTSIAAILLSPLLDGDAHQPTVLQCAFGYLFVARPLLSTLALCLGTDDRSATSNNKKRKNAHERVIAASFLAAIVSKQLPKWASCAMASSAVLAFGLASRQFTARRNNKNSHAAMEDDDEVMQDDSAAAVVLSSSSSSGKDKHTPSSSSSCNNNSTSSKLQQKWSKLTLKEKAALATLAVVTTLLLENFLIWVVSATYPPGIHGTPTPLQDNGRIVLESFVGRLFPENEEDGGSVRGGRVRRRRLLQTIRDGLNVQWGIVAGLGASFVCLELEVGSATRTLSQQQQQRRRGSGGRSLAGLALHALLTLSTARLIRTVSFVLTVVPSQMPDCYRRHFPHPPPESWMEWVWVGFLPNSRGGCNDLILSGHATVLTTLGCACTSVVDNGRFSGALWTLVAVDFAIEAYQGLHYSVDMWLGCIVTCLLWQLTKGLEGEGDGLEVEDMEWKKKEKVVMAKIEVSPTPLDGGVVALYSLPAFLGFILLTFVSEAVVNYFLVGYAIWAGIIFAKWGFTNFSQHILLCLLFVTLGSYL</sequence>
<evidence type="ECO:0000259" key="11">
    <source>
        <dbReference type="Pfam" id="PF14360"/>
    </source>
</evidence>
<keyword evidence="13" id="KW-1185">Reference proteome</keyword>
<evidence type="ECO:0000256" key="1">
    <source>
        <dbReference type="ARBA" id="ARBA00004141"/>
    </source>
</evidence>
<keyword evidence="4 10" id="KW-0812">Transmembrane</keyword>
<reference evidence="12 13" key="1">
    <citation type="journal article" date="2020" name="G3 (Bethesda)">
        <title>Improved Reference Genome for Cyclotella cryptica CCMP332, a Model for Cell Wall Morphogenesis, Salinity Adaptation, and Lipid Production in Diatoms (Bacillariophyta).</title>
        <authorList>
            <person name="Roberts W.R."/>
            <person name="Downey K.M."/>
            <person name="Ruck E.C."/>
            <person name="Traller J.C."/>
            <person name="Alverson A.J."/>
        </authorList>
    </citation>
    <scope>NUCLEOTIDE SEQUENCE [LARGE SCALE GENOMIC DNA]</scope>
    <source>
        <strain evidence="12 13">CCMP332</strain>
    </source>
</reference>
<evidence type="ECO:0000256" key="2">
    <source>
        <dbReference type="ARBA" id="ARBA00005441"/>
    </source>
</evidence>
<evidence type="ECO:0000256" key="9">
    <source>
        <dbReference type="SAM" id="MobiDB-lite"/>
    </source>
</evidence>
<feature type="domain" description="Sphingomyelin synthase-like" evidence="11">
    <location>
        <begin position="435"/>
        <end position="503"/>
    </location>
</feature>
<feature type="compositionally biased region" description="Low complexity" evidence="9">
    <location>
        <begin position="221"/>
        <end position="233"/>
    </location>
</feature>
<feature type="transmembrane region" description="Helical" evidence="10">
    <location>
        <begin position="541"/>
        <end position="558"/>
    </location>
</feature>
<comment type="caution">
    <text evidence="12">The sequence shown here is derived from an EMBL/GenBank/DDBJ whole genome shotgun (WGS) entry which is preliminary data.</text>
</comment>
<feature type="region of interest" description="Disordered" evidence="9">
    <location>
        <begin position="1"/>
        <end position="60"/>
    </location>
</feature>
<evidence type="ECO:0000256" key="5">
    <source>
        <dbReference type="ARBA" id="ARBA00022919"/>
    </source>
</evidence>
<keyword evidence="5" id="KW-0746">Sphingolipid metabolism</keyword>